<name>A0A381PW56_9ZZZZ</name>
<evidence type="ECO:0000256" key="2">
    <source>
        <dbReference type="ARBA" id="ARBA00004496"/>
    </source>
</evidence>
<dbReference type="CDD" id="cd00818">
    <property type="entry name" value="IleRS_core"/>
    <property type="match status" value="1"/>
</dbReference>
<evidence type="ECO:0000256" key="12">
    <source>
        <dbReference type="ARBA" id="ARBA00023146"/>
    </source>
</evidence>
<dbReference type="NCBIfam" id="TIGR00392">
    <property type="entry name" value="ileS"/>
    <property type="match status" value="1"/>
</dbReference>
<dbReference type="GO" id="GO:0004822">
    <property type="term" value="F:isoleucine-tRNA ligase activity"/>
    <property type="evidence" value="ECO:0007669"/>
    <property type="project" value="UniProtKB-EC"/>
</dbReference>
<keyword evidence="6" id="KW-0436">Ligase</keyword>
<evidence type="ECO:0000256" key="7">
    <source>
        <dbReference type="ARBA" id="ARBA00022723"/>
    </source>
</evidence>
<evidence type="ECO:0000259" key="15">
    <source>
        <dbReference type="Pfam" id="PF00133"/>
    </source>
</evidence>
<dbReference type="InterPro" id="IPR009080">
    <property type="entry name" value="tRNAsynth_Ia_anticodon-bd"/>
</dbReference>
<keyword evidence="9" id="KW-0862">Zinc</keyword>
<comment type="function">
    <text evidence="13">Catalyzes the attachment of isoleucine to tRNA(Ile). As IleRS can inadvertently accommodate and process structurally similar amino acids such as valine, to avoid such errors it has two additional distinct tRNA(Ile)-dependent editing activities. One activity is designated as 'pretransfer' editing and involves the hydrolysis of activated Val-AMP. The other activity is designated 'posttransfer' editing and involves deacylation of mischarged Val-tRNA(Ile).</text>
</comment>
<dbReference type="SUPFAM" id="SSF47323">
    <property type="entry name" value="Anticodon-binding domain of a subclass of class I aminoacyl-tRNA synthetases"/>
    <property type="match status" value="1"/>
</dbReference>
<comment type="subunit">
    <text evidence="3">Monomer.</text>
</comment>
<dbReference type="GO" id="GO:0006428">
    <property type="term" value="P:isoleucyl-tRNA aminoacylation"/>
    <property type="evidence" value="ECO:0007669"/>
    <property type="project" value="InterPro"/>
</dbReference>
<dbReference type="InterPro" id="IPR033709">
    <property type="entry name" value="Anticodon_Ile_ABEc"/>
</dbReference>
<dbReference type="InterPro" id="IPR009008">
    <property type="entry name" value="Val/Leu/Ile-tRNA-synth_edit"/>
</dbReference>
<keyword evidence="12" id="KW-0030">Aminoacyl-tRNA synthetase</keyword>
<dbReference type="Pfam" id="PF00133">
    <property type="entry name" value="tRNA-synt_1"/>
    <property type="match status" value="1"/>
</dbReference>
<accession>A0A381PW56</accession>
<keyword evidence="10" id="KW-0067">ATP-binding</keyword>
<evidence type="ECO:0000256" key="9">
    <source>
        <dbReference type="ARBA" id="ARBA00022833"/>
    </source>
</evidence>
<evidence type="ECO:0000256" key="6">
    <source>
        <dbReference type="ARBA" id="ARBA00022598"/>
    </source>
</evidence>
<dbReference type="SUPFAM" id="SSF52374">
    <property type="entry name" value="Nucleotidylyl transferase"/>
    <property type="match status" value="1"/>
</dbReference>
<dbReference type="PANTHER" id="PTHR42780">
    <property type="entry name" value="SOLEUCYL-TRNA SYNTHETASE"/>
    <property type="match status" value="1"/>
</dbReference>
<dbReference type="EMBL" id="UINC01001112">
    <property type="protein sequence ID" value="SUZ71140.1"/>
    <property type="molecule type" value="Genomic_DNA"/>
</dbReference>
<dbReference type="Gene3D" id="3.40.50.620">
    <property type="entry name" value="HUPs"/>
    <property type="match status" value="2"/>
</dbReference>
<evidence type="ECO:0000313" key="17">
    <source>
        <dbReference type="EMBL" id="SUZ71140.1"/>
    </source>
</evidence>
<keyword evidence="7" id="KW-0479">Metal-binding</keyword>
<dbReference type="InterPro" id="IPR023586">
    <property type="entry name" value="Ile-tRNA-ligase_type2"/>
</dbReference>
<dbReference type="PANTHER" id="PTHR42780:SF1">
    <property type="entry name" value="ISOLEUCINE--TRNA LIGASE, CYTOPLASMIC"/>
    <property type="match status" value="1"/>
</dbReference>
<evidence type="ECO:0000256" key="8">
    <source>
        <dbReference type="ARBA" id="ARBA00022741"/>
    </source>
</evidence>
<dbReference type="FunFam" id="3.40.50.620:FF:000075">
    <property type="entry name" value="Isoleucine--tRNA ligase"/>
    <property type="match status" value="1"/>
</dbReference>
<comment type="subcellular location">
    <subcellularLocation>
        <location evidence="2">Cytoplasm</location>
    </subcellularLocation>
</comment>
<evidence type="ECO:0000256" key="14">
    <source>
        <dbReference type="ARBA" id="ARBA00048359"/>
    </source>
</evidence>
<reference evidence="17" key="1">
    <citation type="submission" date="2018-05" db="EMBL/GenBank/DDBJ databases">
        <authorList>
            <person name="Lanie J.A."/>
            <person name="Ng W.-L."/>
            <person name="Kazmierczak K.M."/>
            <person name="Andrzejewski T.M."/>
            <person name="Davidsen T.M."/>
            <person name="Wayne K.J."/>
            <person name="Tettelin H."/>
            <person name="Glass J.I."/>
            <person name="Rusch D."/>
            <person name="Podicherti R."/>
            <person name="Tsui H.-C.T."/>
            <person name="Winkler M.E."/>
        </authorList>
    </citation>
    <scope>NUCLEOTIDE SEQUENCE</scope>
</reference>
<comment type="cofactor">
    <cofactor evidence="1">
        <name>Zn(2+)</name>
        <dbReference type="ChEBI" id="CHEBI:29105"/>
    </cofactor>
</comment>
<dbReference type="FunFam" id="3.40.50.620:FF:000063">
    <property type="entry name" value="Isoleucine--tRNA ligase"/>
    <property type="match status" value="1"/>
</dbReference>
<evidence type="ECO:0000256" key="11">
    <source>
        <dbReference type="ARBA" id="ARBA00022917"/>
    </source>
</evidence>
<dbReference type="InterPro" id="IPR014729">
    <property type="entry name" value="Rossmann-like_a/b/a_fold"/>
</dbReference>
<keyword evidence="11" id="KW-0648">Protein biosynthesis</keyword>
<dbReference type="PRINTS" id="PR00984">
    <property type="entry name" value="TRNASYNTHILE"/>
</dbReference>
<sequence length="1050" mass="119562">MESDEMVFQRASSRYDGPTLEADVLDFWRENQVFEKTLANTEGRPLFTFNEGPPTANGRPGIHHVLARTFKDIYPRYKTMRGFHAPRKGGWDTHGLPVEHEIEKELGIFDKQEIESQIGVEEFTRRCRESVMRYIGDWEKMTERMGFWVDLDRAYYTLDNQYIESVWHLLKIIWDKGLIYQDYKVVPYDPRIGATLSSHEVAQGYREVEDPSVTVRFKLIETDNTAFLVWTTTPWTLPSNLALAVGADIDYVYIQNGDEILILAAARLQIIMGEADYKVIKTVKGHDLVGLRYQRLFDHLAADGDICRVHAADFVSTDDGTGIVHVAPAYGVDDLELGQRNNLPVVHGVGLDGYFKSEVTPVAGLFFKDADPVIIDLLETQGLLFRQEKYLHNYPFGWRTGDPLIYYAKNAWYIRTTSVQERMVSLNQTINWVPHTIRDGRFGNWLEHNVDWALSRERFWGTPLPLWTNGEGEFVCIGSVAELEALCGRSLDEVDLHRPAVDDIVFNHPETGQEYRRVPEVIDCWFDSGAMSYAQWHYPFENQETFNRHFPAEYICEAIDQTRGWFYSLHAIATLVSDSVAYRNCVCLSHIVDKDGKKMSKSLGNIVNPYDVFDHIGADPLRWYFLARLAPEVQKRISVDIIAEVASSFINTLWNTYAFFTLYANLDNIDFSDTLDVAKRPEIDRWALAQLHHTTETVTAALDQYDARASGEAIESFVSQLSNWYVRRNRRRFWKSEAGEDKNSAYLTLYQCLKTINRLLAPFMPFLAESIYQNLERAVNTAAPLSVHMTDWPKPDSAWKDDDLIASVDILQKVVGLGRAARESSRIRVRQPLARLLVRVPTDSHAVAIKHQEMQVLEELNVKSLEFIARDAELISYRLKPNLPRIGKRHGRLIPAIREALSKANAAVVATAHAGGESVTLDVAGQEIDFEPDDLLIETTSATGYSSAESEGFLVGLDTNLTPELIDEGLAREIVRSIQEARKNAGLEVSDRIRLHVSGSTDIDRILLSYRDWIMAETLAESWAEPGQSPDYSVDGALEVHNWHIELSKH</sequence>
<keyword evidence="8" id="KW-0547">Nucleotide-binding</keyword>
<dbReference type="HAMAP" id="MF_02003">
    <property type="entry name" value="Ile_tRNA_synth_type2"/>
    <property type="match status" value="1"/>
</dbReference>
<dbReference type="AlphaFoldDB" id="A0A381PW56"/>
<dbReference type="SUPFAM" id="SSF50677">
    <property type="entry name" value="ValRS/IleRS/LeuRS editing domain"/>
    <property type="match status" value="1"/>
</dbReference>
<evidence type="ECO:0000256" key="5">
    <source>
        <dbReference type="ARBA" id="ARBA00022490"/>
    </source>
</evidence>
<organism evidence="17">
    <name type="scientific">marine metagenome</name>
    <dbReference type="NCBI Taxonomy" id="408172"/>
    <lineage>
        <taxon>unclassified sequences</taxon>
        <taxon>metagenomes</taxon>
        <taxon>ecological metagenomes</taxon>
    </lineage>
</organism>
<dbReference type="InterPro" id="IPR002301">
    <property type="entry name" value="Ile-tRNA-ligase"/>
</dbReference>
<dbReference type="InterPro" id="IPR013155">
    <property type="entry name" value="M/V/L/I-tRNA-synth_anticd-bd"/>
</dbReference>
<feature type="domain" description="Aminoacyl-tRNA synthetase class Ia" evidence="15">
    <location>
        <begin position="24"/>
        <end position="626"/>
    </location>
</feature>
<dbReference type="GO" id="GO:0002161">
    <property type="term" value="F:aminoacyl-tRNA deacylase activity"/>
    <property type="evidence" value="ECO:0007669"/>
    <property type="project" value="InterPro"/>
</dbReference>
<dbReference type="Pfam" id="PF08264">
    <property type="entry name" value="Anticodon_1"/>
    <property type="match status" value="1"/>
</dbReference>
<evidence type="ECO:0000256" key="13">
    <source>
        <dbReference type="ARBA" id="ARBA00025217"/>
    </source>
</evidence>
<dbReference type="InterPro" id="IPR002300">
    <property type="entry name" value="aa-tRNA-synth_Ia"/>
</dbReference>
<dbReference type="CDD" id="cd07961">
    <property type="entry name" value="Anticodon_Ia_Ile_ABEc"/>
    <property type="match status" value="1"/>
</dbReference>
<proteinExistence type="inferred from homology"/>
<comment type="catalytic activity">
    <reaction evidence="14">
        <text>tRNA(Ile) + L-isoleucine + ATP = L-isoleucyl-tRNA(Ile) + AMP + diphosphate</text>
        <dbReference type="Rhea" id="RHEA:11060"/>
        <dbReference type="Rhea" id="RHEA-COMP:9666"/>
        <dbReference type="Rhea" id="RHEA-COMP:9695"/>
        <dbReference type="ChEBI" id="CHEBI:30616"/>
        <dbReference type="ChEBI" id="CHEBI:33019"/>
        <dbReference type="ChEBI" id="CHEBI:58045"/>
        <dbReference type="ChEBI" id="CHEBI:78442"/>
        <dbReference type="ChEBI" id="CHEBI:78528"/>
        <dbReference type="ChEBI" id="CHEBI:456215"/>
        <dbReference type="EC" id="6.1.1.5"/>
    </reaction>
</comment>
<protein>
    <recommendedName>
        <fullName evidence="4">isoleucine--tRNA ligase</fullName>
        <ecNumber evidence="4">6.1.1.5</ecNumber>
    </recommendedName>
</protein>
<feature type="domain" description="Methionyl/Valyl/Leucyl/Isoleucyl-tRNA synthetase anticodon-binding" evidence="16">
    <location>
        <begin position="684"/>
        <end position="833"/>
    </location>
</feature>
<evidence type="ECO:0000256" key="3">
    <source>
        <dbReference type="ARBA" id="ARBA00011245"/>
    </source>
</evidence>
<dbReference type="GO" id="GO:0046872">
    <property type="term" value="F:metal ion binding"/>
    <property type="evidence" value="ECO:0007669"/>
    <property type="project" value="UniProtKB-KW"/>
</dbReference>
<dbReference type="Gene3D" id="1.10.730.10">
    <property type="entry name" value="Isoleucyl-tRNA Synthetase, Domain 1"/>
    <property type="match status" value="1"/>
</dbReference>
<evidence type="ECO:0000259" key="16">
    <source>
        <dbReference type="Pfam" id="PF08264"/>
    </source>
</evidence>
<dbReference type="GO" id="GO:0005524">
    <property type="term" value="F:ATP binding"/>
    <property type="evidence" value="ECO:0007669"/>
    <property type="project" value="UniProtKB-KW"/>
</dbReference>
<dbReference type="GO" id="GO:0000049">
    <property type="term" value="F:tRNA binding"/>
    <property type="evidence" value="ECO:0007669"/>
    <property type="project" value="InterPro"/>
</dbReference>
<dbReference type="Pfam" id="PF19302">
    <property type="entry name" value="DUF5915"/>
    <property type="match status" value="1"/>
</dbReference>
<evidence type="ECO:0000256" key="4">
    <source>
        <dbReference type="ARBA" id="ARBA00013165"/>
    </source>
</evidence>
<evidence type="ECO:0000256" key="10">
    <source>
        <dbReference type="ARBA" id="ARBA00022840"/>
    </source>
</evidence>
<evidence type="ECO:0000256" key="1">
    <source>
        <dbReference type="ARBA" id="ARBA00001947"/>
    </source>
</evidence>
<dbReference type="EC" id="6.1.1.5" evidence="4"/>
<dbReference type="Gene3D" id="3.90.740.10">
    <property type="entry name" value="Valyl/Leucyl/Isoleucyl-tRNA synthetase, editing domain"/>
    <property type="match status" value="1"/>
</dbReference>
<keyword evidence="5" id="KW-0963">Cytoplasm</keyword>
<gene>
    <name evidence="17" type="ORF">METZ01_LOCUS23994</name>
</gene>
<dbReference type="GO" id="GO:0005737">
    <property type="term" value="C:cytoplasm"/>
    <property type="evidence" value="ECO:0007669"/>
    <property type="project" value="UniProtKB-SubCell"/>
</dbReference>